<sequence>MKKLMLLTLVLFSLSCKKKNQEEDPITKQKWVLETAVVSPALNIKGEFITDYKKLKGDNGCLSNNYTLTFLTNGTYQLSSTGSLCDMAENGPNQKKWRRSGEQIILGGNPESEIICNVNGSTLTYTIANTPGVIYYKVVYTFKAQ</sequence>
<dbReference type="OrthoDB" id="771052at2"/>
<protein>
    <recommendedName>
        <fullName evidence="3">Lipocalin-like domain-containing protein</fullName>
    </recommendedName>
</protein>
<accession>A0A0T5VTR4</accession>
<keyword evidence="2" id="KW-1185">Reference proteome</keyword>
<organism evidence="1 2">
    <name type="scientific">Pedobacter ginsenosidimutans</name>
    <dbReference type="NCBI Taxonomy" id="687842"/>
    <lineage>
        <taxon>Bacteria</taxon>
        <taxon>Pseudomonadati</taxon>
        <taxon>Bacteroidota</taxon>
        <taxon>Sphingobacteriia</taxon>
        <taxon>Sphingobacteriales</taxon>
        <taxon>Sphingobacteriaceae</taxon>
        <taxon>Pedobacter</taxon>
    </lineage>
</organism>
<dbReference type="EMBL" id="LMZQ01000003">
    <property type="protein sequence ID" value="KRT17135.1"/>
    <property type="molecule type" value="Genomic_DNA"/>
</dbReference>
<proteinExistence type="predicted"/>
<dbReference type="AlphaFoldDB" id="A0A0T5VTR4"/>
<comment type="caution">
    <text evidence="1">The sequence shown here is derived from an EMBL/GenBank/DDBJ whole genome shotgun (WGS) entry which is preliminary data.</text>
</comment>
<dbReference type="Proteomes" id="UP000051950">
    <property type="component" value="Unassembled WGS sequence"/>
</dbReference>
<reference evidence="1 2" key="1">
    <citation type="submission" date="2015-11" db="EMBL/GenBank/DDBJ databases">
        <title>Sequence of Pedobacter ginsenosidimutans.</title>
        <authorList>
            <person name="Carson E."/>
            <person name="Keyser V."/>
            <person name="Newman J."/>
            <person name="Miller J."/>
        </authorList>
    </citation>
    <scope>NUCLEOTIDE SEQUENCE [LARGE SCALE GENOMIC DNA]</scope>
    <source>
        <strain evidence="1 2">KACC 14530</strain>
    </source>
</reference>
<dbReference type="RefSeq" id="WP_057931379.1">
    <property type="nucleotide sequence ID" value="NZ_LMZQ01000003.1"/>
</dbReference>
<evidence type="ECO:0000313" key="1">
    <source>
        <dbReference type="EMBL" id="KRT17135.1"/>
    </source>
</evidence>
<evidence type="ECO:0008006" key="3">
    <source>
        <dbReference type="Google" id="ProtNLM"/>
    </source>
</evidence>
<gene>
    <name evidence="1" type="ORF">ASU31_05530</name>
</gene>
<name>A0A0T5VTR4_9SPHI</name>
<dbReference type="PROSITE" id="PS51257">
    <property type="entry name" value="PROKAR_LIPOPROTEIN"/>
    <property type="match status" value="1"/>
</dbReference>
<dbReference type="STRING" id="687842.ASU31_05530"/>
<evidence type="ECO:0000313" key="2">
    <source>
        <dbReference type="Proteomes" id="UP000051950"/>
    </source>
</evidence>